<evidence type="ECO:0000313" key="6">
    <source>
        <dbReference type="EMBL" id="UJO17003.1"/>
    </source>
</evidence>
<dbReference type="Proteomes" id="UP000756132">
    <property type="component" value="Chromosome 4"/>
</dbReference>
<keyword evidence="7" id="KW-1185">Reference proteome</keyword>
<reference evidence="6" key="1">
    <citation type="submission" date="2021-12" db="EMBL/GenBank/DDBJ databases">
        <authorList>
            <person name="Zaccaron A."/>
            <person name="Stergiopoulos I."/>
        </authorList>
    </citation>
    <scope>NUCLEOTIDE SEQUENCE</scope>
    <source>
        <strain evidence="6">Race5_Kim</strain>
    </source>
</reference>
<dbReference type="Gene3D" id="3.30.70.2450">
    <property type="match status" value="1"/>
</dbReference>
<dbReference type="OrthoDB" id="10016252at2759"/>
<evidence type="ECO:0000259" key="5">
    <source>
        <dbReference type="Pfam" id="PF01494"/>
    </source>
</evidence>
<organism evidence="6 7">
    <name type="scientific">Passalora fulva</name>
    <name type="common">Tomato leaf mold</name>
    <name type="synonym">Cladosporium fulvum</name>
    <dbReference type="NCBI Taxonomy" id="5499"/>
    <lineage>
        <taxon>Eukaryota</taxon>
        <taxon>Fungi</taxon>
        <taxon>Dikarya</taxon>
        <taxon>Ascomycota</taxon>
        <taxon>Pezizomycotina</taxon>
        <taxon>Dothideomycetes</taxon>
        <taxon>Dothideomycetidae</taxon>
        <taxon>Mycosphaerellales</taxon>
        <taxon>Mycosphaerellaceae</taxon>
        <taxon>Fulvia</taxon>
    </lineage>
</organism>
<keyword evidence="4" id="KW-0560">Oxidoreductase</keyword>
<dbReference type="SUPFAM" id="SSF51905">
    <property type="entry name" value="FAD/NAD(P)-binding domain"/>
    <property type="match status" value="1"/>
</dbReference>
<proteinExistence type="predicted"/>
<dbReference type="KEGG" id="ffu:CLAFUR5_03924"/>
<dbReference type="GeneID" id="71983802"/>
<comment type="cofactor">
    <cofactor evidence="1">
        <name>FAD</name>
        <dbReference type="ChEBI" id="CHEBI:57692"/>
    </cofactor>
</comment>
<reference evidence="6" key="2">
    <citation type="journal article" date="2022" name="Microb. Genom.">
        <title>A chromosome-scale genome assembly of the tomato pathogen Cladosporium fulvum reveals a compartmentalized genome architecture and the presence of a dispensable chromosome.</title>
        <authorList>
            <person name="Zaccaron A.Z."/>
            <person name="Chen L.H."/>
            <person name="Samaras A."/>
            <person name="Stergiopoulos I."/>
        </authorList>
    </citation>
    <scope>NUCLEOTIDE SEQUENCE</scope>
    <source>
        <strain evidence="6">Race5_Kim</strain>
    </source>
</reference>
<accession>A0A9Q8LI23</accession>
<dbReference type="InterPro" id="IPR036188">
    <property type="entry name" value="FAD/NAD-bd_sf"/>
</dbReference>
<evidence type="ECO:0000256" key="2">
    <source>
        <dbReference type="ARBA" id="ARBA00022630"/>
    </source>
</evidence>
<evidence type="ECO:0000313" key="7">
    <source>
        <dbReference type="Proteomes" id="UP000756132"/>
    </source>
</evidence>
<dbReference type="GO" id="GO:0016709">
    <property type="term" value="F:oxidoreductase activity, acting on paired donors, with incorporation or reduction of molecular oxygen, NAD(P)H as one donor, and incorporation of one atom of oxygen"/>
    <property type="evidence" value="ECO:0007669"/>
    <property type="project" value="UniProtKB-ARBA"/>
</dbReference>
<evidence type="ECO:0000256" key="1">
    <source>
        <dbReference type="ARBA" id="ARBA00001974"/>
    </source>
</evidence>
<name>A0A9Q8LI23_PASFU</name>
<keyword evidence="6" id="KW-0503">Monooxygenase</keyword>
<evidence type="ECO:0000256" key="4">
    <source>
        <dbReference type="ARBA" id="ARBA00023002"/>
    </source>
</evidence>
<keyword evidence="3" id="KW-0274">FAD</keyword>
<dbReference type="GO" id="GO:0071949">
    <property type="term" value="F:FAD binding"/>
    <property type="evidence" value="ECO:0007669"/>
    <property type="project" value="InterPro"/>
</dbReference>
<dbReference type="AlphaFoldDB" id="A0A9Q8LI23"/>
<dbReference type="PRINTS" id="PR00420">
    <property type="entry name" value="RNGMNOXGNASE"/>
</dbReference>
<keyword evidence="2" id="KW-0285">Flavoprotein</keyword>
<dbReference type="Pfam" id="PF01494">
    <property type="entry name" value="FAD_binding_3"/>
    <property type="match status" value="1"/>
</dbReference>
<feature type="domain" description="FAD-binding" evidence="5">
    <location>
        <begin position="46"/>
        <end position="131"/>
    </location>
</feature>
<dbReference type="InterPro" id="IPR002938">
    <property type="entry name" value="FAD-bd"/>
</dbReference>
<gene>
    <name evidence="6" type="ORF">CLAFUR5_03924</name>
</gene>
<dbReference type="InterPro" id="IPR050641">
    <property type="entry name" value="RIFMO-like"/>
</dbReference>
<dbReference type="EMBL" id="CP090166">
    <property type="protein sequence ID" value="UJO17003.1"/>
    <property type="molecule type" value="Genomic_DNA"/>
</dbReference>
<dbReference type="RefSeq" id="XP_047761369.1">
    <property type="nucleotide sequence ID" value="XM_047903072.1"/>
</dbReference>
<evidence type="ECO:0000256" key="3">
    <source>
        <dbReference type="ARBA" id="ARBA00022827"/>
    </source>
</evidence>
<dbReference type="PANTHER" id="PTHR43004:SF19">
    <property type="entry name" value="BINDING MONOOXYGENASE, PUTATIVE (JCVI)-RELATED"/>
    <property type="match status" value="1"/>
</dbReference>
<dbReference type="Gene3D" id="3.50.50.60">
    <property type="entry name" value="FAD/NAD(P)-binding domain"/>
    <property type="match status" value="1"/>
</dbReference>
<dbReference type="PANTHER" id="PTHR43004">
    <property type="entry name" value="TRK SYSTEM POTASSIUM UPTAKE PROTEIN"/>
    <property type="match status" value="1"/>
</dbReference>
<sequence>MVAQMANDGLLRITYQDDGSLSREEMRERLPGKFKVIVPGSPDEDEYEVVNFSPYRIHQRCAERLRLGRFVLAADAAHLCNPYGGMGLTGGFADVGGLYDCLYGIYTGQADDAILDKYDEIRREKYWSVIDPISTGDLK</sequence>
<protein>
    <submittedName>
        <fullName evidence="6">FAD-dependent monooxygenase terC</fullName>
    </submittedName>
</protein>